<evidence type="ECO:0000256" key="1">
    <source>
        <dbReference type="ARBA" id="ARBA00022723"/>
    </source>
</evidence>
<feature type="compositionally biased region" description="Basic and acidic residues" evidence="5">
    <location>
        <begin position="579"/>
        <end position="588"/>
    </location>
</feature>
<dbReference type="Pfam" id="PF00010">
    <property type="entry name" value="HLH"/>
    <property type="match status" value="1"/>
</dbReference>
<evidence type="ECO:0000256" key="4">
    <source>
        <dbReference type="PROSITE-ProRule" id="PRU00146"/>
    </source>
</evidence>
<dbReference type="Pfam" id="PF00628">
    <property type="entry name" value="PHD"/>
    <property type="match status" value="1"/>
</dbReference>
<keyword evidence="2 4" id="KW-0863">Zinc-finger</keyword>
<evidence type="ECO:0000313" key="8">
    <source>
        <dbReference type="EMBL" id="KJE89896.1"/>
    </source>
</evidence>
<feature type="region of interest" description="Disordered" evidence="5">
    <location>
        <begin position="149"/>
        <end position="225"/>
    </location>
</feature>
<dbReference type="SUPFAM" id="SSF57903">
    <property type="entry name" value="FYVE/PHD zinc finger"/>
    <property type="match status" value="1"/>
</dbReference>
<evidence type="ECO:0008006" key="10">
    <source>
        <dbReference type="Google" id="ProtNLM"/>
    </source>
</evidence>
<dbReference type="EMBL" id="KE346361">
    <property type="protein sequence ID" value="KJE89896.1"/>
    <property type="molecule type" value="Genomic_DNA"/>
</dbReference>
<feature type="region of interest" description="Disordered" evidence="5">
    <location>
        <begin position="374"/>
        <end position="440"/>
    </location>
</feature>
<evidence type="ECO:0000259" key="6">
    <source>
        <dbReference type="PROSITE" id="PS50016"/>
    </source>
</evidence>
<keyword evidence="1" id="KW-0479">Metal-binding</keyword>
<dbReference type="PANTHER" id="PTHR45851">
    <property type="entry name" value="MYC PROTO-ONCOGENE"/>
    <property type="match status" value="1"/>
</dbReference>
<dbReference type="GO" id="GO:0008270">
    <property type="term" value="F:zinc ion binding"/>
    <property type="evidence" value="ECO:0007669"/>
    <property type="project" value="UniProtKB-KW"/>
</dbReference>
<dbReference type="STRING" id="595528.A0A0D2U3X4"/>
<evidence type="ECO:0000256" key="5">
    <source>
        <dbReference type="SAM" id="MobiDB-lite"/>
    </source>
</evidence>
<evidence type="ECO:0000259" key="7">
    <source>
        <dbReference type="PROSITE" id="PS50888"/>
    </source>
</evidence>
<dbReference type="InterPro" id="IPR011598">
    <property type="entry name" value="bHLH_dom"/>
</dbReference>
<dbReference type="InterPro" id="IPR001965">
    <property type="entry name" value="Znf_PHD"/>
</dbReference>
<accession>A0A0D2U3X4</accession>
<evidence type="ECO:0000256" key="3">
    <source>
        <dbReference type="ARBA" id="ARBA00022833"/>
    </source>
</evidence>
<evidence type="ECO:0000313" key="9">
    <source>
        <dbReference type="Proteomes" id="UP000008743"/>
    </source>
</evidence>
<protein>
    <recommendedName>
        <fullName evidence="10">PHD-type domain-containing protein</fullName>
    </recommendedName>
</protein>
<keyword evidence="3" id="KW-0862">Zinc</keyword>
<evidence type="ECO:0000256" key="2">
    <source>
        <dbReference type="ARBA" id="ARBA00022771"/>
    </source>
</evidence>
<keyword evidence="9" id="KW-1185">Reference proteome</keyword>
<dbReference type="PROSITE" id="PS50016">
    <property type="entry name" value="ZF_PHD_2"/>
    <property type="match status" value="1"/>
</dbReference>
<feature type="compositionally biased region" description="Low complexity" evidence="5">
    <location>
        <begin position="333"/>
        <end position="344"/>
    </location>
</feature>
<dbReference type="AlphaFoldDB" id="A0A0D2U3X4"/>
<dbReference type="GO" id="GO:0046983">
    <property type="term" value="F:protein dimerization activity"/>
    <property type="evidence" value="ECO:0007669"/>
    <property type="project" value="InterPro"/>
</dbReference>
<gene>
    <name evidence="8" type="ORF">CAOG_001303</name>
</gene>
<feature type="compositionally biased region" description="Low complexity" evidence="5">
    <location>
        <begin position="214"/>
        <end position="225"/>
    </location>
</feature>
<dbReference type="SMART" id="SM00353">
    <property type="entry name" value="HLH"/>
    <property type="match status" value="1"/>
</dbReference>
<dbReference type="InterPro" id="IPR050433">
    <property type="entry name" value="Myc_transcription_factors"/>
</dbReference>
<dbReference type="Gene3D" id="3.30.40.10">
    <property type="entry name" value="Zinc/RING finger domain, C3HC4 (zinc finger)"/>
    <property type="match status" value="1"/>
</dbReference>
<dbReference type="InterPro" id="IPR019786">
    <property type="entry name" value="Zinc_finger_PHD-type_CS"/>
</dbReference>
<feature type="domain" description="PHD-type" evidence="6">
    <location>
        <begin position="619"/>
        <end position="668"/>
    </location>
</feature>
<dbReference type="eggNOG" id="KOG2483">
    <property type="taxonomic scope" value="Eukaryota"/>
</dbReference>
<sequence length="669" mass="72805">MYLLSFCMHALQPVSSFSHSHFAVLFLHFRKMSDMDEDDIAIDDPRRANHNALERKRRIFQKDRLQELKRCVPFIKDAKSSTVEILQKSTEYIAYLRSKQTEQDAQLQSMRAIQKYLVDKLRECTNGAVTLPDIPLAPILVPPPAVVFTEPEEQDDSPPPQRERTNSRSQRTRSSISTSSALSAMTMNDTHPTPPMPTSRTDTPLFVGDGIGSGSSSRSSSSASNVSSMATASSIATVNGGDAANSLSKKRRHEPETASFDSAQHAQQQQIHAQREKTRVQMQQQGRPRRNTDGGAMHQQPAPPTSEFLAPSQVPPARRNSRSSQSGDNTVFPAPTITGTPAITVNGAPTSSTPTSDVQLFADFCNTVRRNSVSGPLPAHEMPFHSNPVHQQPKRERLSESDDGRPDGSASRPGAAPILPGPGSGAFYQGPIGGSYEGMPDNEYSGRIRANTYNGAVPPAPGFSPFQPYYSQMHPHAPHGQPMYPYQGMQQVPHPYIQMQGLPPSAAGGFLPSPYVKYPRTVQSSNGFVAPNNSVCEPADLMSHYAGSNSGSYFYQSVAPSSMKPSHSLSGFPHSANADGRRLQGHAEEADEDDEDAESSSDGSEHNGRRNGNSSTSEDIRCVCGSTAWDGKFMLACDKCQKWLHGDCVNVRPRSVPKVWHCPSCASNA</sequence>
<dbReference type="PhylomeDB" id="A0A0D2U3X4"/>
<organism evidence="8 9">
    <name type="scientific">Capsaspora owczarzaki (strain ATCC 30864)</name>
    <dbReference type="NCBI Taxonomy" id="595528"/>
    <lineage>
        <taxon>Eukaryota</taxon>
        <taxon>Filasterea</taxon>
        <taxon>Capsaspora</taxon>
    </lineage>
</organism>
<dbReference type="InParanoid" id="A0A0D2U3X4"/>
<feature type="compositionally biased region" description="Acidic residues" evidence="5">
    <location>
        <begin position="589"/>
        <end position="599"/>
    </location>
</feature>
<feature type="region of interest" description="Disordered" evidence="5">
    <location>
        <begin position="565"/>
        <end position="618"/>
    </location>
</feature>
<dbReference type="InterPro" id="IPR036638">
    <property type="entry name" value="HLH_DNA-bd_sf"/>
</dbReference>
<feature type="compositionally biased region" description="Low complexity" evidence="5">
    <location>
        <begin position="167"/>
        <end position="183"/>
    </location>
</feature>
<dbReference type="Proteomes" id="UP000008743">
    <property type="component" value="Unassembled WGS sequence"/>
</dbReference>
<dbReference type="PROSITE" id="PS50888">
    <property type="entry name" value="BHLH"/>
    <property type="match status" value="1"/>
</dbReference>
<reference evidence="9" key="1">
    <citation type="submission" date="2011-02" db="EMBL/GenBank/DDBJ databases">
        <title>The Genome Sequence of Capsaspora owczarzaki ATCC 30864.</title>
        <authorList>
            <person name="Russ C."/>
            <person name="Cuomo C."/>
            <person name="Burger G."/>
            <person name="Gray M.W."/>
            <person name="Holland P.W.H."/>
            <person name="King N."/>
            <person name="Lang F.B.F."/>
            <person name="Roger A.J."/>
            <person name="Ruiz-Trillo I."/>
            <person name="Young S.K."/>
            <person name="Zeng Q."/>
            <person name="Gargeya S."/>
            <person name="Alvarado L."/>
            <person name="Berlin A."/>
            <person name="Chapman S.B."/>
            <person name="Chen Z."/>
            <person name="Freedman E."/>
            <person name="Gellesch M."/>
            <person name="Goldberg J."/>
            <person name="Griggs A."/>
            <person name="Gujja S."/>
            <person name="Heilman E."/>
            <person name="Heiman D."/>
            <person name="Howarth C."/>
            <person name="Mehta T."/>
            <person name="Neiman D."/>
            <person name="Pearson M."/>
            <person name="Roberts A."/>
            <person name="Saif S."/>
            <person name="Shea T."/>
            <person name="Shenoy N."/>
            <person name="Sisk P."/>
            <person name="Stolte C."/>
            <person name="Sykes S."/>
            <person name="White J."/>
            <person name="Yandava C."/>
            <person name="Haas B."/>
            <person name="Nusbaum C."/>
            <person name="Birren B."/>
        </authorList>
    </citation>
    <scope>NUCLEOTIDE SEQUENCE</scope>
    <source>
        <strain evidence="9">ATCC 30864</strain>
    </source>
</reference>
<dbReference type="SUPFAM" id="SSF47459">
    <property type="entry name" value="HLH, helix-loop-helix DNA-binding domain"/>
    <property type="match status" value="1"/>
</dbReference>
<dbReference type="InterPro" id="IPR013083">
    <property type="entry name" value="Znf_RING/FYVE/PHD"/>
</dbReference>
<dbReference type="InterPro" id="IPR019787">
    <property type="entry name" value="Znf_PHD-finger"/>
</dbReference>
<feature type="compositionally biased region" description="Basic and acidic residues" evidence="5">
    <location>
        <begin position="393"/>
        <end position="406"/>
    </location>
</feature>
<feature type="region of interest" description="Disordered" evidence="5">
    <location>
        <begin position="237"/>
        <end position="354"/>
    </location>
</feature>
<dbReference type="SMART" id="SM00249">
    <property type="entry name" value="PHD"/>
    <property type="match status" value="1"/>
</dbReference>
<dbReference type="InterPro" id="IPR011011">
    <property type="entry name" value="Znf_FYVE_PHD"/>
</dbReference>
<dbReference type="OrthoDB" id="436852at2759"/>
<name>A0A0D2U3X4_CAPO3</name>
<feature type="domain" description="BHLH" evidence="7">
    <location>
        <begin position="45"/>
        <end position="96"/>
    </location>
</feature>
<dbReference type="PROSITE" id="PS01359">
    <property type="entry name" value="ZF_PHD_1"/>
    <property type="match status" value="1"/>
</dbReference>
<feature type="compositionally biased region" description="Low complexity" evidence="5">
    <location>
        <begin position="263"/>
        <end position="272"/>
    </location>
</feature>
<dbReference type="Gene3D" id="4.10.280.10">
    <property type="entry name" value="Helix-loop-helix DNA-binding domain"/>
    <property type="match status" value="1"/>
</dbReference>
<proteinExistence type="predicted"/>